<gene>
    <name evidence="5" type="ORF">HF577_17595</name>
</gene>
<keyword evidence="1" id="KW-0805">Transcription regulation</keyword>
<dbReference type="Gene3D" id="1.10.10.1320">
    <property type="entry name" value="Anti-sigma factor, zinc-finger domain"/>
    <property type="match status" value="1"/>
</dbReference>
<proteinExistence type="predicted"/>
<name>A0ABX1RI21_9PSEU</name>
<sequence length="104" mass="11011">MSGHEDVCLALGAYLVGSLVAAEREEFDVHLAGCPTCQSELAELAPVVVLLECVDVAGWANRAQVTGGSPCSGWPRRRASGRRSAGIGGCGDGQRAWWLRWRSG</sequence>
<keyword evidence="2" id="KW-0804">Transcription</keyword>
<reference evidence="5 6" key="1">
    <citation type="submission" date="2020-04" db="EMBL/GenBank/DDBJ databases">
        <authorList>
            <person name="Klaysubun C."/>
            <person name="Duangmal K."/>
            <person name="Lipun K."/>
        </authorList>
    </citation>
    <scope>NUCLEOTIDE SEQUENCE [LARGE SCALE GENOMIC DNA]</scope>
    <source>
        <strain evidence="5 6">JCM 11839</strain>
    </source>
</reference>
<evidence type="ECO:0000256" key="3">
    <source>
        <dbReference type="SAM" id="MobiDB-lite"/>
    </source>
</evidence>
<evidence type="ECO:0000256" key="2">
    <source>
        <dbReference type="ARBA" id="ARBA00023163"/>
    </source>
</evidence>
<dbReference type="RefSeq" id="WP_169396963.1">
    <property type="nucleotide sequence ID" value="NZ_BAAAJH010000002.1"/>
</dbReference>
<evidence type="ECO:0000313" key="5">
    <source>
        <dbReference type="EMBL" id="NMH78893.1"/>
    </source>
</evidence>
<accession>A0ABX1RI21</accession>
<evidence type="ECO:0000259" key="4">
    <source>
        <dbReference type="Pfam" id="PF13490"/>
    </source>
</evidence>
<dbReference type="Pfam" id="PF13490">
    <property type="entry name" value="zf-HC2"/>
    <property type="match status" value="1"/>
</dbReference>
<protein>
    <submittedName>
        <fullName evidence="5">Zf-HC2 domain-containing protein</fullName>
    </submittedName>
</protein>
<dbReference type="EMBL" id="JAAXKY010000054">
    <property type="protein sequence ID" value="NMH78893.1"/>
    <property type="molecule type" value="Genomic_DNA"/>
</dbReference>
<feature type="region of interest" description="Disordered" evidence="3">
    <location>
        <begin position="66"/>
        <end position="89"/>
    </location>
</feature>
<organism evidence="5 6">
    <name type="scientific">Pseudonocardia xinjiangensis</name>
    <dbReference type="NCBI Taxonomy" id="75289"/>
    <lineage>
        <taxon>Bacteria</taxon>
        <taxon>Bacillati</taxon>
        <taxon>Actinomycetota</taxon>
        <taxon>Actinomycetes</taxon>
        <taxon>Pseudonocardiales</taxon>
        <taxon>Pseudonocardiaceae</taxon>
        <taxon>Pseudonocardia</taxon>
    </lineage>
</organism>
<dbReference type="InterPro" id="IPR027383">
    <property type="entry name" value="Znf_put"/>
</dbReference>
<evidence type="ECO:0000256" key="1">
    <source>
        <dbReference type="ARBA" id="ARBA00023015"/>
    </source>
</evidence>
<comment type="caution">
    <text evidence="5">The sequence shown here is derived from an EMBL/GenBank/DDBJ whole genome shotgun (WGS) entry which is preliminary data.</text>
</comment>
<feature type="domain" description="Putative zinc-finger" evidence="4">
    <location>
        <begin position="6"/>
        <end position="38"/>
    </location>
</feature>
<evidence type="ECO:0000313" key="6">
    <source>
        <dbReference type="Proteomes" id="UP001296706"/>
    </source>
</evidence>
<keyword evidence="6" id="KW-1185">Reference proteome</keyword>
<dbReference type="Proteomes" id="UP001296706">
    <property type="component" value="Unassembled WGS sequence"/>
</dbReference>
<dbReference type="InterPro" id="IPR041916">
    <property type="entry name" value="Anti_sigma_zinc_sf"/>
</dbReference>